<dbReference type="InterPro" id="IPR002912">
    <property type="entry name" value="ACT_dom"/>
</dbReference>
<dbReference type="EMBL" id="QXED01000007">
    <property type="protein sequence ID" value="RIV20030.1"/>
    <property type="molecule type" value="Genomic_DNA"/>
</dbReference>
<proteinExistence type="predicted"/>
<name>A0A418M396_9BACT</name>
<dbReference type="Gene3D" id="3.30.70.260">
    <property type="match status" value="1"/>
</dbReference>
<dbReference type="RefSeq" id="WP_119670315.1">
    <property type="nucleotide sequence ID" value="NZ_QXED01000007.1"/>
</dbReference>
<sequence length="91" mass="10381">MYEQPQPDLPTLPSWQTVFQITGFDRLNFVGDVTNAIPQDEHCRILNLSFEADGVRAFGHLTVQTNDQQHFLLITRRLQSVKGLVSITQIN</sequence>
<evidence type="ECO:0000313" key="3">
    <source>
        <dbReference type="Proteomes" id="UP000283523"/>
    </source>
</evidence>
<keyword evidence="3" id="KW-1185">Reference proteome</keyword>
<dbReference type="OrthoDB" id="965431at2"/>
<gene>
    <name evidence="2" type="ORF">DYU11_24275</name>
</gene>
<dbReference type="Proteomes" id="UP000283523">
    <property type="component" value="Unassembled WGS sequence"/>
</dbReference>
<dbReference type="Pfam" id="PF13291">
    <property type="entry name" value="ACT_4"/>
    <property type="match status" value="1"/>
</dbReference>
<accession>A0A418M396</accession>
<organism evidence="2 3">
    <name type="scientific">Fibrisoma montanum</name>
    <dbReference type="NCBI Taxonomy" id="2305895"/>
    <lineage>
        <taxon>Bacteria</taxon>
        <taxon>Pseudomonadati</taxon>
        <taxon>Bacteroidota</taxon>
        <taxon>Cytophagia</taxon>
        <taxon>Cytophagales</taxon>
        <taxon>Spirosomataceae</taxon>
        <taxon>Fibrisoma</taxon>
    </lineage>
</organism>
<evidence type="ECO:0000313" key="2">
    <source>
        <dbReference type="EMBL" id="RIV20030.1"/>
    </source>
</evidence>
<comment type="caution">
    <text evidence="2">The sequence shown here is derived from an EMBL/GenBank/DDBJ whole genome shotgun (WGS) entry which is preliminary data.</text>
</comment>
<evidence type="ECO:0000259" key="1">
    <source>
        <dbReference type="Pfam" id="PF13291"/>
    </source>
</evidence>
<protein>
    <recommendedName>
        <fullName evidence="1">ACT domain-containing protein</fullName>
    </recommendedName>
</protein>
<reference evidence="2 3" key="1">
    <citation type="submission" date="2018-08" db="EMBL/GenBank/DDBJ databases">
        <title>Fibrisoma montanum sp. nov., isolated from Danxia mountain soil.</title>
        <authorList>
            <person name="Huang Y."/>
        </authorList>
    </citation>
    <scope>NUCLEOTIDE SEQUENCE [LARGE SCALE GENOMIC DNA]</scope>
    <source>
        <strain evidence="2 3">HYT19</strain>
    </source>
</reference>
<dbReference type="AlphaFoldDB" id="A0A418M396"/>
<feature type="domain" description="ACT" evidence="1">
    <location>
        <begin position="16"/>
        <end position="87"/>
    </location>
</feature>